<proteinExistence type="predicted"/>
<sequence length="176" mass="20404">MKKLDQPGNEKRKTLFLATKFGIWLDLSAFANDNYLLNYIFHHQVYAEPSVECPPISYHICGNTFEFGWQEFCLIIGFLFGKLPKEESYKGIPNSKFLERIFPDSSSKRVKKVKGDDLMELFTNDELWFGISDHDAVRVCLLLVATIVFMGHETRYNIPDNVLELVDDLPVWNSYP</sequence>
<dbReference type="InterPro" id="IPR015410">
    <property type="entry name" value="DUF1985"/>
</dbReference>
<evidence type="ECO:0000313" key="2">
    <source>
        <dbReference type="EMBL" id="GFA61635.1"/>
    </source>
</evidence>
<comment type="caution">
    <text evidence="2">The sequence shown here is derived from an EMBL/GenBank/DDBJ whole genome shotgun (WGS) entry which is preliminary data.</text>
</comment>
<gene>
    <name evidence="2" type="ORF">Tci_633607</name>
</gene>
<feature type="domain" description="DUF1985" evidence="1">
    <location>
        <begin position="59"/>
        <end position="176"/>
    </location>
</feature>
<dbReference type="Pfam" id="PF09331">
    <property type="entry name" value="DUF1985"/>
    <property type="match status" value="1"/>
</dbReference>
<dbReference type="EMBL" id="BKCJ010455810">
    <property type="protein sequence ID" value="GFA61635.1"/>
    <property type="molecule type" value="Genomic_DNA"/>
</dbReference>
<accession>A0A699JYI6</accession>
<organism evidence="2">
    <name type="scientific">Tanacetum cinerariifolium</name>
    <name type="common">Dalmatian daisy</name>
    <name type="synonym">Chrysanthemum cinerariifolium</name>
    <dbReference type="NCBI Taxonomy" id="118510"/>
    <lineage>
        <taxon>Eukaryota</taxon>
        <taxon>Viridiplantae</taxon>
        <taxon>Streptophyta</taxon>
        <taxon>Embryophyta</taxon>
        <taxon>Tracheophyta</taxon>
        <taxon>Spermatophyta</taxon>
        <taxon>Magnoliopsida</taxon>
        <taxon>eudicotyledons</taxon>
        <taxon>Gunneridae</taxon>
        <taxon>Pentapetalae</taxon>
        <taxon>asterids</taxon>
        <taxon>campanulids</taxon>
        <taxon>Asterales</taxon>
        <taxon>Asteraceae</taxon>
        <taxon>Asteroideae</taxon>
        <taxon>Anthemideae</taxon>
        <taxon>Anthemidinae</taxon>
        <taxon>Tanacetum</taxon>
    </lineage>
</organism>
<evidence type="ECO:0000259" key="1">
    <source>
        <dbReference type="Pfam" id="PF09331"/>
    </source>
</evidence>
<protein>
    <recommendedName>
        <fullName evidence="1">DUF1985 domain-containing protein</fullName>
    </recommendedName>
</protein>
<dbReference type="PANTHER" id="PTHR48449">
    <property type="entry name" value="DUF1985 DOMAIN-CONTAINING PROTEIN"/>
    <property type="match status" value="1"/>
</dbReference>
<reference evidence="2" key="1">
    <citation type="journal article" date="2019" name="Sci. Rep.">
        <title>Draft genome of Tanacetum cinerariifolium, the natural source of mosquito coil.</title>
        <authorList>
            <person name="Yamashiro T."/>
            <person name="Shiraishi A."/>
            <person name="Satake H."/>
            <person name="Nakayama K."/>
        </authorList>
    </citation>
    <scope>NUCLEOTIDE SEQUENCE</scope>
</reference>
<dbReference type="AlphaFoldDB" id="A0A699JYI6"/>
<name>A0A699JYI6_TANCI</name>
<dbReference type="PANTHER" id="PTHR48449:SF1">
    <property type="entry name" value="DUF1985 DOMAIN-CONTAINING PROTEIN"/>
    <property type="match status" value="1"/>
</dbReference>